<proteinExistence type="predicted"/>
<keyword evidence="1" id="KW-1133">Transmembrane helix</keyword>
<name>A0A644T8W3_9ZZZZ</name>
<gene>
    <name evidence="2" type="ORF">SDC9_09013</name>
</gene>
<sequence length="50" mass="6225">MCRKIWGYFWTIYHYQKTEKGRHDIIDYLQAIGIMILVMLLLWTIMIYLK</sequence>
<accession>A0A644T8W3</accession>
<organism evidence="2">
    <name type="scientific">bioreactor metagenome</name>
    <dbReference type="NCBI Taxonomy" id="1076179"/>
    <lineage>
        <taxon>unclassified sequences</taxon>
        <taxon>metagenomes</taxon>
        <taxon>ecological metagenomes</taxon>
    </lineage>
</organism>
<keyword evidence="1" id="KW-0472">Membrane</keyword>
<keyword evidence="1" id="KW-0812">Transmembrane</keyword>
<dbReference type="AlphaFoldDB" id="A0A644T8W3"/>
<dbReference type="EMBL" id="VSSQ01000021">
    <property type="protein sequence ID" value="MPL63386.1"/>
    <property type="molecule type" value="Genomic_DNA"/>
</dbReference>
<comment type="caution">
    <text evidence="2">The sequence shown here is derived from an EMBL/GenBank/DDBJ whole genome shotgun (WGS) entry which is preliminary data.</text>
</comment>
<reference evidence="2" key="1">
    <citation type="submission" date="2019-08" db="EMBL/GenBank/DDBJ databases">
        <authorList>
            <person name="Kucharzyk K."/>
            <person name="Murdoch R.W."/>
            <person name="Higgins S."/>
            <person name="Loffler F."/>
        </authorList>
    </citation>
    <scope>NUCLEOTIDE SEQUENCE</scope>
</reference>
<feature type="transmembrane region" description="Helical" evidence="1">
    <location>
        <begin position="28"/>
        <end position="49"/>
    </location>
</feature>
<evidence type="ECO:0000256" key="1">
    <source>
        <dbReference type="SAM" id="Phobius"/>
    </source>
</evidence>
<protein>
    <submittedName>
        <fullName evidence="2">Uncharacterized protein</fullName>
    </submittedName>
</protein>
<evidence type="ECO:0000313" key="2">
    <source>
        <dbReference type="EMBL" id="MPL63386.1"/>
    </source>
</evidence>